<keyword evidence="3" id="KW-1185">Reference proteome</keyword>
<evidence type="ECO:0000313" key="2">
    <source>
        <dbReference type="EMBL" id="GGE77865.1"/>
    </source>
</evidence>
<dbReference type="Proteomes" id="UP000605259">
    <property type="component" value="Unassembled WGS sequence"/>
</dbReference>
<sequence>MGDRSAIQETLSMAQEAMDLAKEQLDIGRLQESYNGIEYSQAQQLLETATLEVEKLERLAVSEQKDELYRKRLQLQQLQNEMIITPH</sequence>
<dbReference type="Pfam" id="PF10732">
    <property type="entry name" value="DUF2524"/>
    <property type="match status" value="1"/>
</dbReference>
<dbReference type="InterPro" id="IPR019668">
    <property type="entry name" value="Uncharacterised_YtzC"/>
</dbReference>
<name>A0A917ETC8_9BACI</name>
<gene>
    <name evidence="2" type="ORF">GCM10007140_29410</name>
</gene>
<proteinExistence type="predicted"/>
<dbReference type="EMBL" id="BMFK01000002">
    <property type="protein sequence ID" value="GGE77865.1"/>
    <property type="molecule type" value="Genomic_DNA"/>
</dbReference>
<comment type="caution">
    <text evidence="2">The sequence shown here is derived from an EMBL/GenBank/DDBJ whole genome shotgun (WGS) entry which is preliminary data.</text>
</comment>
<keyword evidence="1" id="KW-0175">Coiled coil</keyword>
<accession>A0A917ETC8</accession>
<reference evidence="2" key="2">
    <citation type="submission" date="2020-09" db="EMBL/GenBank/DDBJ databases">
        <authorList>
            <person name="Sun Q."/>
            <person name="Zhou Y."/>
        </authorList>
    </citation>
    <scope>NUCLEOTIDE SEQUENCE</scope>
    <source>
        <strain evidence="2">CGMCC 1.12698</strain>
    </source>
</reference>
<evidence type="ECO:0000313" key="3">
    <source>
        <dbReference type="Proteomes" id="UP000605259"/>
    </source>
</evidence>
<dbReference type="AlphaFoldDB" id="A0A917ETC8"/>
<reference evidence="2" key="1">
    <citation type="journal article" date="2014" name="Int. J. Syst. Evol. Microbiol.">
        <title>Complete genome sequence of Corynebacterium casei LMG S-19264T (=DSM 44701T), isolated from a smear-ripened cheese.</title>
        <authorList>
            <consortium name="US DOE Joint Genome Institute (JGI-PGF)"/>
            <person name="Walter F."/>
            <person name="Albersmeier A."/>
            <person name="Kalinowski J."/>
            <person name="Ruckert C."/>
        </authorList>
    </citation>
    <scope>NUCLEOTIDE SEQUENCE</scope>
    <source>
        <strain evidence="2">CGMCC 1.12698</strain>
    </source>
</reference>
<organism evidence="2 3">
    <name type="scientific">Priestia taiwanensis</name>
    <dbReference type="NCBI Taxonomy" id="1347902"/>
    <lineage>
        <taxon>Bacteria</taxon>
        <taxon>Bacillati</taxon>
        <taxon>Bacillota</taxon>
        <taxon>Bacilli</taxon>
        <taxon>Bacillales</taxon>
        <taxon>Bacillaceae</taxon>
        <taxon>Priestia</taxon>
    </lineage>
</organism>
<protein>
    <submittedName>
        <fullName evidence="2">Uncharacterized protein</fullName>
    </submittedName>
</protein>
<evidence type="ECO:0000256" key="1">
    <source>
        <dbReference type="SAM" id="Coils"/>
    </source>
</evidence>
<dbReference type="RefSeq" id="WP_188389222.1">
    <property type="nucleotide sequence ID" value="NZ_BMFK01000002.1"/>
</dbReference>
<feature type="coiled-coil region" evidence="1">
    <location>
        <begin position="4"/>
        <end position="81"/>
    </location>
</feature>